<feature type="compositionally biased region" description="Basic and acidic residues" evidence="1">
    <location>
        <begin position="133"/>
        <end position="156"/>
    </location>
</feature>
<feature type="compositionally biased region" description="Basic and acidic residues" evidence="1">
    <location>
        <begin position="669"/>
        <end position="696"/>
    </location>
</feature>
<feature type="region of interest" description="Disordered" evidence="1">
    <location>
        <begin position="843"/>
        <end position="868"/>
    </location>
</feature>
<dbReference type="VEuPathDB" id="ToxoDB:TGP89_238930"/>
<feature type="region of interest" description="Disordered" evidence="1">
    <location>
        <begin position="1"/>
        <end position="65"/>
    </location>
</feature>
<feature type="compositionally biased region" description="Basic and acidic residues" evidence="1">
    <location>
        <begin position="207"/>
        <end position="222"/>
    </location>
</feature>
<reference evidence="2 3" key="1">
    <citation type="submission" date="2014-03" db="EMBL/GenBank/DDBJ databases">
        <authorList>
            <person name="Sibley D."/>
            <person name="Venepally P."/>
            <person name="Karamycheva S."/>
            <person name="Hadjithomas M."/>
            <person name="Khan A."/>
            <person name="Brunk B."/>
            <person name="Roos D."/>
            <person name="Caler E."/>
            <person name="Lorenzi H."/>
        </authorList>
    </citation>
    <scope>NUCLEOTIDE SEQUENCE [LARGE SCALE GENOMIC DNA]</scope>
    <source>
        <strain evidence="3">p89</strain>
    </source>
</reference>
<feature type="compositionally biased region" description="Basic and acidic residues" evidence="1">
    <location>
        <begin position="1270"/>
        <end position="1296"/>
    </location>
</feature>
<feature type="region of interest" description="Disordered" evidence="1">
    <location>
        <begin position="528"/>
        <end position="572"/>
    </location>
</feature>
<feature type="region of interest" description="Disordered" evidence="1">
    <location>
        <begin position="105"/>
        <end position="163"/>
    </location>
</feature>
<protein>
    <submittedName>
        <fullName evidence="2">Uncharacterized protein</fullName>
    </submittedName>
</protein>
<feature type="compositionally biased region" description="Basic and acidic residues" evidence="1">
    <location>
        <begin position="605"/>
        <end position="619"/>
    </location>
</feature>
<feature type="compositionally biased region" description="Basic residues" evidence="1">
    <location>
        <begin position="1"/>
        <end position="31"/>
    </location>
</feature>
<feature type="region of interest" description="Disordered" evidence="1">
    <location>
        <begin position="394"/>
        <end position="488"/>
    </location>
</feature>
<feature type="compositionally biased region" description="Low complexity" evidence="1">
    <location>
        <begin position="540"/>
        <end position="571"/>
    </location>
</feature>
<evidence type="ECO:0000313" key="2">
    <source>
        <dbReference type="EMBL" id="KFG39285.1"/>
    </source>
</evidence>
<feature type="region of interest" description="Disordered" evidence="1">
    <location>
        <begin position="655"/>
        <end position="746"/>
    </location>
</feature>
<feature type="region of interest" description="Disordered" evidence="1">
    <location>
        <begin position="599"/>
        <end position="619"/>
    </location>
</feature>
<comment type="caution">
    <text evidence="2">The sequence shown here is derived from an EMBL/GenBank/DDBJ whole genome shotgun (WGS) entry which is preliminary data.</text>
</comment>
<feature type="compositionally biased region" description="Polar residues" evidence="1">
    <location>
        <begin position="849"/>
        <end position="860"/>
    </location>
</feature>
<feature type="compositionally biased region" description="Basic and acidic residues" evidence="1">
    <location>
        <begin position="242"/>
        <end position="271"/>
    </location>
</feature>
<feature type="compositionally biased region" description="Polar residues" evidence="1">
    <location>
        <begin position="1297"/>
        <end position="1313"/>
    </location>
</feature>
<feature type="compositionally biased region" description="Basic and acidic residues" evidence="1">
    <location>
        <begin position="473"/>
        <end position="488"/>
    </location>
</feature>
<feature type="region of interest" description="Disordered" evidence="1">
    <location>
        <begin position="187"/>
        <end position="313"/>
    </location>
</feature>
<feature type="compositionally biased region" description="Basic and acidic residues" evidence="1">
    <location>
        <begin position="1051"/>
        <end position="1088"/>
    </location>
</feature>
<feature type="region of interest" description="Disordered" evidence="1">
    <location>
        <begin position="961"/>
        <end position="991"/>
    </location>
</feature>
<feature type="region of interest" description="Disordered" evidence="1">
    <location>
        <begin position="788"/>
        <end position="824"/>
    </location>
</feature>
<dbReference type="OrthoDB" id="348743at2759"/>
<proteinExistence type="predicted"/>
<feature type="compositionally biased region" description="Basic and acidic residues" evidence="1">
    <location>
        <begin position="451"/>
        <end position="465"/>
    </location>
</feature>
<feature type="compositionally biased region" description="Polar residues" evidence="1">
    <location>
        <begin position="1540"/>
        <end position="1558"/>
    </location>
</feature>
<evidence type="ECO:0000256" key="1">
    <source>
        <dbReference type="SAM" id="MobiDB-lite"/>
    </source>
</evidence>
<feature type="compositionally biased region" description="Basic and acidic residues" evidence="1">
    <location>
        <begin position="32"/>
        <end position="44"/>
    </location>
</feature>
<feature type="region of interest" description="Disordered" evidence="1">
    <location>
        <begin position="1043"/>
        <end position="1150"/>
    </location>
</feature>
<feature type="region of interest" description="Disordered" evidence="1">
    <location>
        <begin position="1236"/>
        <end position="1313"/>
    </location>
</feature>
<dbReference type="EMBL" id="AEYI02001287">
    <property type="protein sequence ID" value="KFG39285.1"/>
    <property type="molecule type" value="Genomic_DNA"/>
</dbReference>
<feature type="compositionally biased region" description="Polar residues" evidence="1">
    <location>
        <begin position="728"/>
        <end position="738"/>
    </location>
</feature>
<evidence type="ECO:0000313" key="3">
    <source>
        <dbReference type="Proteomes" id="UP000028828"/>
    </source>
</evidence>
<accession>A0A086K4G7</accession>
<organism evidence="2 3">
    <name type="scientific">Toxoplasma gondii p89</name>
    <dbReference type="NCBI Taxonomy" id="943119"/>
    <lineage>
        <taxon>Eukaryota</taxon>
        <taxon>Sar</taxon>
        <taxon>Alveolata</taxon>
        <taxon>Apicomplexa</taxon>
        <taxon>Conoidasida</taxon>
        <taxon>Coccidia</taxon>
        <taxon>Eucoccidiorida</taxon>
        <taxon>Eimeriorina</taxon>
        <taxon>Sarcocystidae</taxon>
        <taxon>Toxoplasma</taxon>
    </lineage>
</organism>
<gene>
    <name evidence="2" type="ORF">TGP89_238930</name>
</gene>
<sequence>MKKAKTTNRVGGRRGQTRPSRKPGRTGRGHRTQRDEPMERKRSEIASTSPPTQKARGSPQASSASACLPLFPCSSYFRVILLGVFDRPVVDLPPLFGALHDSLGVASETESGEKTTESGMKERNEDAQTAGEECVRGDETRSVEEPGAGREAETKTQRRAAPLFTDADGDLVLVRRPVARVRERNVMQEKAKKARSFSTASGKKKTEKLDERLAGADTEGAKLRSLSPSPRQTQTGGEEGEETHAMRGQRGEVEEKEERGERCREAIKEAETTPALEGSKHDGRLFSRSSLSSPPSVTTSSSPPSASLALVSSRPSGSPRFSCSSPQLVAMPFAVCQCASPTAVSLVGRQLWTGGLLLVNFLLDLLLSGAVSSCSSLLTLPASDLPARLSGAQARRRLATGEETSRSSPLPAPLRHHAGACVSTLQSKNAEARRHSPSSRQGAPAKRRPSRREEGEDSQRDRGEGEKEDGEEGQERQETKERQVAKGDDLVERGRSLTILELGCGVGLLGGALPSILEAVDHLRWASKQRQPCTEETEKAPASSHSPSSPASESRSPSSGPSSGFASAPQPLCSPVSADPSRSCCSLCAVSPARCCRDAPTGNETRGEEERRPEKQDRQRCLDVVNLLLTDADEGALAFAAATVCLNGGKLSTAASAKAEASDEEEDDSGKRGEGRGDQGEREQKHEEGREDEDGKSGVGEADEERGVRKPSLSLWRSRHGTDRYSEGRQTSTLSPSSTDREGDTQQVIEKLLSRPRLWGVPTFSFGASERSRRLKVTVRKLVWGSGHKSAAFSERPKERPTVTTKRKKGNARCPSTEVAETRQGSLTSLTELKEEEISTLASRRLQARRQTPADNQGETASGEDMRVQKTEGQFSEVAFAEKGNLLILAADALYDYKSCDGFAVEVASLLRKHRPVRKGRILRSSSGASCGRSPYHLVESPHLSSPSRWSYGVKSRGAFLSSREQPSGAEKRARTLSAGDQQPGKTRAEKTNRFQQVRCFLCHTRRVGISCPTSTVPVDVFAEYFRERFVRNVVIAGEVREGEVDEGDEKGDAAGEREERGRCRRKEEETACETRRGGDFRGDTEMKRRGKPPEAGGSDRDEIAEEERDAGSASDTSENSRSKIRKQRAITDTNPSSEPEEQNLLRKRRETVRLTDKLARCRRRDGSPQNLIAKAEIELGPPPWFDLVLHKRPPIRIVPLTSVLLPRGDNVSTCVLQPCSQTKLCTAPESCCRRSLSRKGSKGGGPKNEPAQGAAERQSGQQTGRSKREKSEEESGWRISQHDKEEHRRGAEMRSRTVSTNQNSTQTEGTFQKRSHCYLGRIARRHRETAVDGTQRVDSFVPGDIRTCSASVETQLDMTRDGDRKKVDGTAGRNVSSDLGQFLHANELTLPQIDKALLSMLPCTLKELLDSQWKRVTRVSVSVAGTEGYRKEEDCSNNDVNHRSTSMEHIAQHSVLARVFDKDEDETSEFWLFREEESCLENRHDTEHSSQVTRHVKTSFDESRGLLQFSHIDQNCADTTGVVSSFLGTKEDFGGSPRDLSTSSVQIGQPNRLQGSDSGMPPTTWRSASWLSEALKMAEVWELRLCEDKR</sequence>
<name>A0A086K4G7_TOXGO</name>
<feature type="region of interest" description="Disordered" evidence="1">
    <location>
        <begin position="1535"/>
        <end position="1565"/>
    </location>
</feature>
<dbReference type="Proteomes" id="UP000028828">
    <property type="component" value="Unassembled WGS sequence"/>
</dbReference>
<feature type="compositionally biased region" description="Low complexity" evidence="1">
    <location>
        <begin position="287"/>
        <end position="313"/>
    </location>
</feature>
<feature type="compositionally biased region" description="Basic and acidic residues" evidence="1">
    <location>
        <begin position="111"/>
        <end position="126"/>
    </location>
</feature>